<keyword evidence="2 3" id="KW-0175">Coiled coil</keyword>
<dbReference type="FunCoup" id="D8QMM5">
    <property type="interactions" value="1484"/>
</dbReference>
<organism evidence="5">
    <name type="scientific">Selaginella moellendorffii</name>
    <name type="common">Spikemoss</name>
    <dbReference type="NCBI Taxonomy" id="88036"/>
    <lineage>
        <taxon>Eukaryota</taxon>
        <taxon>Viridiplantae</taxon>
        <taxon>Streptophyta</taxon>
        <taxon>Embryophyta</taxon>
        <taxon>Tracheophyta</taxon>
        <taxon>Lycopodiopsida</taxon>
        <taxon>Selaginellales</taxon>
        <taxon>Selaginellaceae</taxon>
        <taxon>Selaginella</taxon>
    </lineage>
</organism>
<sequence length="241" mass="27652">VKLLSERLAAAQCEVSEKDAVAKQHMKVAEEAVTGWEKSELEAATLKKQLEDALQKKVALEDRVAHLDNALKECVRQLRLVREEQEERLHETIARKTREWESLRSGLEGELLELRSQLSQSGSHANAVSKSLQERTMTILELNDCKVAAEMDARSTRARLESVEKEYAALKYDLQVLQRELEIRNEEREYSQKMMEASNRQQIENVKKTSRLEAECQRLRMLLKKKLPGPGALAQMRVEAD</sequence>
<dbReference type="InterPro" id="IPR008587">
    <property type="entry name" value="FPP_plant"/>
</dbReference>
<accession>D8QMM5</accession>
<dbReference type="STRING" id="88036.D8QMM5"/>
<dbReference type="OrthoDB" id="128924at2759"/>
<dbReference type="Pfam" id="PF05911">
    <property type="entry name" value="FPP"/>
    <property type="match status" value="1"/>
</dbReference>
<name>D8QMM5_SELML</name>
<dbReference type="InParanoid" id="D8QMM5"/>
<dbReference type="PANTHER" id="PTHR31580">
    <property type="entry name" value="FILAMENT-LIKE PLANT PROTEIN 4"/>
    <property type="match status" value="1"/>
</dbReference>
<proteinExistence type="inferred from homology"/>
<evidence type="ECO:0000256" key="1">
    <source>
        <dbReference type="ARBA" id="ARBA00005921"/>
    </source>
</evidence>
<dbReference type="HOGENOM" id="CLU_080892_0_0_1"/>
<feature type="coiled-coil region" evidence="3">
    <location>
        <begin position="36"/>
        <end position="95"/>
    </location>
</feature>
<gene>
    <name evidence="4" type="ORF">SELMODRAFT_71233</name>
</gene>
<protein>
    <submittedName>
        <fullName evidence="4">Uncharacterized protein</fullName>
    </submittedName>
</protein>
<feature type="non-terminal residue" evidence="4">
    <location>
        <position position="241"/>
    </location>
</feature>
<comment type="similarity">
    <text evidence="1">Belongs to the FPP family.</text>
</comment>
<dbReference type="Gramene" id="EFJ38604">
    <property type="protein sequence ID" value="EFJ38604"/>
    <property type="gene ID" value="SELMODRAFT_71233"/>
</dbReference>
<dbReference type="KEGG" id="smo:SELMODRAFT_71233"/>
<dbReference type="eggNOG" id="ENOG502QU34">
    <property type="taxonomic scope" value="Eukaryota"/>
</dbReference>
<evidence type="ECO:0000313" key="4">
    <source>
        <dbReference type="EMBL" id="EFJ38604.1"/>
    </source>
</evidence>
<reference evidence="4 5" key="1">
    <citation type="journal article" date="2011" name="Science">
        <title>The Selaginella genome identifies genetic changes associated with the evolution of vascular plants.</title>
        <authorList>
            <person name="Banks J.A."/>
            <person name="Nishiyama T."/>
            <person name="Hasebe M."/>
            <person name="Bowman J.L."/>
            <person name="Gribskov M."/>
            <person name="dePamphilis C."/>
            <person name="Albert V.A."/>
            <person name="Aono N."/>
            <person name="Aoyama T."/>
            <person name="Ambrose B.A."/>
            <person name="Ashton N.W."/>
            <person name="Axtell M.J."/>
            <person name="Barker E."/>
            <person name="Barker M.S."/>
            <person name="Bennetzen J.L."/>
            <person name="Bonawitz N.D."/>
            <person name="Chapple C."/>
            <person name="Cheng C."/>
            <person name="Correa L.G."/>
            <person name="Dacre M."/>
            <person name="DeBarry J."/>
            <person name="Dreyer I."/>
            <person name="Elias M."/>
            <person name="Engstrom E.M."/>
            <person name="Estelle M."/>
            <person name="Feng L."/>
            <person name="Finet C."/>
            <person name="Floyd S.K."/>
            <person name="Frommer W.B."/>
            <person name="Fujita T."/>
            <person name="Gramzow L."/>
            <person name="Gutensohn M."/>
            <person name="Harholt J."/>
            <person name="Hattori M."/>
            <person name="Heyl A."/>
            <person name="Hirai T."/>
            <person name="Hiwatashi Y."/>
            <person name="Ishikawa M."/>
            <person name="Iwata M."/>
            <person name="Karol K.G."/>
            <person name="Koehler B."/>
            <person name="Kolukisaoglu U."/>
            <person name="Kubo M."/>
            <person name="Kurata T."/>
            <person name="Lalonde S."/>
            <person name="Li K."/>
            <person name="Li Y."/>
            <person name="Litt A."/>
            <person name="Lyons E."/>
            <person name="Manning G."/>
            <person name="Maruyama T."/>
            <person name="Michael T.P."/>
            <person name="Mikami K."/>
            <person name="Miyazaki S."/>
            <person name="Morinaga S."/>
            <person name="Murata T."/>
            <person name="Mueller-Roeber B."/>
            <person name="Nelson D.R."/>
            <person name="Obara M."/>
            <person name="Oguri Y."/>
            <person name="Olmstead R.G."/>
            <person name="Onodera N."/>
            <person name="Petersen B.L."/>
            <person name="Pils B."/>
            <person name="Prigge M."/>
            <person name="Rensing S.A."/>
            <person name="Riano-Pachon D.M."/>
            <person name="Roberts A.W."/>
            <person name="Sato Y."/>
            <person name="Scheller H.V."/>
            <person name="Schulz B."/>
            <person name="Schulz C."/>
            <person name="Shakirov E.V."/>
            <person name="Shibagaki N."/>
            <person name="Shinohara N."/>
            <person name="Shippen D.E."/>
            <person name="Soerensen I."/>
            <person name="Sotooka R."/>
            <person name="Sugimoto N."/>
            <person name="Sugita M."/>
            <person name="Sumikawa N."/>
            <person name="Tanurdzic M."/>
            <person name="Theissen G."/>
            <person name="Ulvskov P."/>
            <person name="Wakazuki S."/>
            <person name="Weng J.K."/>
            <person name="Willats W.W."/>
            <person name="Wipf D."/>
            <person name="Wolf P.G."/>
            <person name="Yang L."/>
            <person name="Zimmer A.D."/>
            <person name="Zhu Q."/>
            <person name="Mitros T."/>
            <person name="Hellsten U."/>
            <person name="Loque D."/>
            <person name="Otillar R."/>
            <person name="Salamov A."/>
            <person name="Schmutz J."/>
            <person name="Shapiro H."/>
            <person name="Lindquist E."/>
            <person name="Lucas S."/>
            <person name="Rokhsar D."/>
            <person name="Grigoriev I.V."/>
        </authorList>
    </citation>
    <scope>NUCLEOTIDE SEQUENCE [LARGE SCALE GENOMIC DNA]</scope>
</reference>
<dbReference type="PANTHER" id="PTHR31580:SF4">
    <property type="entry name" value="FILAMENT-LIKE PLANT PROTEIN 6"/>
    <property type="match status" value="1"/>
</dbReference>
<keyword evidence="5" id="KW-1185">Reference proteome</keyword>
<feature type="non-terminal residue" evidence="4">
    <location>
        <position position="1"/>
    </location>
</feature>
<dbReference type="EMBL" id="GL377565">
    <property type="protein sequence ID" value="EFJ38604.1"/>
    <property type="molecule type" value="Genomic_DNA"/>
</dbReference>
<dbReference type="Proteomes" id="UP000001514">
    <property type="component" value="Unassembled WGS sequence"/>
</dbReference>
<evidence type="ECO:0000313" key="5">
    <source>
        <dbReference type="Proteomes" id="UP000001514"/>
    </source>
</evidence>
<feature type="coiled-coil region" evidence="3">
    <location>
        <begin position="146"/>
        <end position="187"/>
    </location>
</feature>
<evidence type="ECO:0000256" key="2">
    <source>
        <dbReference type="ARBA" id="ARBA00023054"/>
    </source>
</evidence>
<dbReference type="AlphaFoldDB" id="D8QMM5"/>
<evidence type="ECO:0000256" key="3">
    <source>
        <dbReference type="SAM" id="Coils"/>
    </source>
</evidence>